<organism evidence="2 3">
    <name type="scientific">Prorocentrum cordatum</name>
    <dbReference type="NCBI Taxonomy" id="2364126"/>
    <lineage>
        <taxon>Eukaryota</taxon>
        <taxon>Sar</taxon>
        <taxon>Alveolata</taxon>
        <taxon>Dinophyceae</taxon>
        <taxon>Prorocentrales</taxon>
        <taxon>Prorocentraceae</taxon>
        <taxon>Prorocentrum</taxon>
    </lineage>
</organism>
<comment type="caution">
    <text evidence="2">The sequence shown here is derived from an EMBL/GenBank/DDBJ whole genome shotgun (WGS) entry which is preliminary data.</text>
</comment>
<dbReference type="EMBL" id="CAUYUJ010016128">
    <property type="protein sequence ID" value="CAK0862130.1"/>
    <property type="molecule type" value="Genomic_DNA"/>
</dbReference>
<feature type="non-terminal residue" evidence="2">
    <location>
        <position position="1"/>
    </location>
</feature>
<dbReference type="InterPro" id="IPR029016">
    <property type="entry name" value="GAF-like_dom_sf"/>
</dbReference>
<feature type="non-terminal residue" evidence="2">
    <location>
        <position position="144"/>
    </location>
</feature>
<dbReference type="Gene3D" id="3.30.450.40">
    <property type="match status" value="1"/>
</dbReference>
<dbReference type="SUPFAM" id="SSF55781">
    <property type="entry name" value="GAF domain-like"/>
    <property type="match status" value="1"/>
</dbReference>
<protein>
    <recommendedName>
        <fullName evidence="1">GAF domain-containing protein</fullName>
    </recommendedName>
</protein>
<evidence type="ECO:0000259" key="1">
    <source>
        <dbReference type="Pfam" id="PF01590"/>
    </source>
</evidence>
<accession>A0ABN9UQ80</accession>
<evidence type="ECO:0000313" key="3">
    <source>
        <dbReference type="Proteomes" id="UP001189429"/>
    </source>
</evidence>
<reference evidence="2" key="1">
    <citation type="submission" date="2023-10" db="EMBL/GenBank/DDBJ databases">
        <authorList>
            <person name="Chen Y."/>
            <person name="Shah S."/>
            <person name="Dougan E. K."/>
            <person name="Thang M."/>
            <person name="Chan C."/>
        </authorList>
    </citation>
    <scope>NUCLEOTIDE SEQUENCE [LARGE SCALE GENOMIC DNA]</scope>
</reference>
<dbReference type="Pfam" id="PF01590">
    <property type="entry name" value="GAF"/>
    <property type="match status" value="1"/>
</dbReference>
<dbReference type="Proteomes" id="UP001189429">
    <property type="component" value="Unassembled WGS sequence"/>
</dbReference>
<dbReference type="InterPro" id="IPR003018">
    <property type="entry name" value="GAF"/>
</dbReference>
<sequence length="144" mass="15886">EHASIALRNAEVYRAAIVTSERANGLLNMIQSLSQDDLGAQSLILTVTMHANELVQADRCTVFLVDEKKQQLWSVSTDSGKEIRIPKTAGIVGECVKEAKDPRFNQKVDKETGYHTRSILAVPLLKKSDPGKVLAVIQMINKTE</sequence>
<name>A0ABN9UQ80_9DINO</name>
<feature type="domain" description="GAF" evidence="1">
    <location>
        <begin position="43"/>
        <end position="143"/>
    </location>
</feature>
<gene>
    <name evidence="2" type="ORF">PCOR1329_LOCUS50628</name>
</gene>
<evidence type="ECO:0000313" key="2">
    <source>
        <dbReference type="EMBL" id="CAK0862130.1"/>
    </source>
</evidence>
<keyword evidence="3" id="KW-1185">Reference proteome</keyword>
<proteinExistence type="predicted"/>